<keyword evidence="5 8" id="KW-0406">Ion transport</keyword>
<comment type="subcellular location">
    <subcellularLocation>
        <location evidence="8">Cell membrane</location>
        <topology evidence="8">Multi-pass membrane protein</topology>
    </subcellularLocation>
</comment>
<dbReference type="HAMAP" id="MF_01521">
    <property type="entry name" value="MntP_pump"/>
    <property type="match status" value="1"/>
</dbReference>
<accession>A0ABT1Y696</accession>
<organism evidence="9 10">
    <name type="scientific">Dehalobacterium formicoaceticum</name>
    <dbReference type="NCBI Taxonomy" id="51515"/>
    <lineage>
        <taxon>Bacteria</taxon>
        <taxon>Bacillati</taxon>
        <taxon>Bacillota</taxon>
        <taxon>Clostridia</taxon>
        <taxon>Eubacteriales</taxon>
        <taxon>Peptococcaceae</taxon>
        <taxon>Dehalobacterium</taxon>
    </lineage>
</organism>
<feature type="transmembrane region" description="Helical" evidence="8">
    <location>
        <begin position="144"/>
        <end position="165"/>
    </location>
</feature>
<keyword evidence="6 8" id="KW-0472">Membrane</keyword>
<comment type="caution">
    <text evidence="9">The sequence shown here is derived from an EMBL/GenBank/DDBJ whole genome shotgun (WGS) entry which is preliminary data.</text>
</comment>
<evidence type="ECO:0000256" key="1">
    <source>
        <dbReference type="ARBA" id="ARBA00022448"/>
    </source>
</evidence>
<proteinExistence type="inferred from homology"/>
<dbReference type="EMBL" id="JANPWE010000003">
    <property type="protein sequence ID" value="MCR6545439.1"/>
    <property type="molecule type" value="Genomic_DNA"/>
</dbReference>
<evidence type="ECO:0000256" key="4">
    <source>
        <dbReference type="ARBA" id="ARBA00022989"/>
    </source>
</evidence>
<protein>
    <recommendedName>
        <fullName evidence="8">Putative manganese efflux pump MntP</fullName>
    </recommendedName>
</protein>
<comment type="function">
    <text evidence="8">Probably functions as a manganese efflux pump.</text>
</comment>
<keyword evidence="1 8" id="KW-0813">Transport</keyword>
<reference evidence="9 10" key="1">
    <citation type="submission" date="2022-08" db="EMBL/GenBank/DDBJ databases">
        <title>Proteogenomics of the novel Dehalobacterium formicoaceticum strain EZ94 highlights a key role of methyltransferases during anaerobic dichloromethane degradation.</title>
        <authorList>
            <person name="Wasmund K."/>
        </authorList>
    </citation>
    <scope>NUCLEOTIDE SEQUENCE [LARGE SCALE GENOMIC DNA]</scope>
    <source>
        <strain evidence="9 10">EZ94</strain>
    </source>
</reference>
<name>A0ABT1Y696_9FIRM</name>
<dbReference type="InterPro" id="IPR003810">
    <property type="entry name" value="Mntp/YtaF"/>
</dbReference>
<dbReference type="InterPro" id="IPR022929">
    <property type="entry name" value="Put_MntP"/>
</dbReference>
<keyword evidence="2 8" id="KW-1003">Cell membrane</keyword>
<dbReference type="PANTHER" id="PTHR35529">
    <property type="entry name" value="MANGANESE EFFLUX PUMP MNTP-RELATED"/>
    <property type="match status" value="1"/>
</dbReference>
<keyword evidence="7 8" id="KW-0464">Manganese</keyword>
<evidence type="ECO:0000256" key="6">
    <source>
        <dbReference type="ARBA" id="ARBA00023136"/>
    </source>
</evidence>
<feature type="transmembrane region" description="Helical" evidence="8">
    <location>
        <begin position="34"/>
        <end position="56"/>
    </location>
</feature>
<dbReference type="Proteomes" id="UP001524944">
    <property type="component" value="Unassembled WGS sequence"/>
</dbReference>
<dbReference type="PANTHER" id="PTHR35529:SF1">
    <property type="entry name" value="MANGANESE EFFLUX PUMP MNTP-RELATED"/>
    <property type="match status" value="1"/>
</dbReference>
<feature type="transmembrane region" description="Helical" evidence="8">
    <location>
        <begin position="116"/>
        <end position="138"/>
    </location>
</feature>
<evidence type="ECO:0000313" key="9">
    <source>
        <dbReference type="EMBL" id="MCR6545439.1"/>
    </source>
</evidence>
<evidence type="ECO:0000256" key="2">
    <source>
        <dbReference type="ARBA" id="ARBA00022475"/>
    </source>
</evidence>
<keyword evidence="4 8" id="KW-1133">Transmembrane helix</keyword>
<dbReference type="Pfam" id="PF02659">
    <property type="entry name" value="Mntp"/>
    <property type="match status" value="1"/>
</dbReference>
<evidence type="ECO:0000313" key="10">
    <source>
        <dbReference type="Proteomes" id="UP001524944"/>
    </source>
</evidence>
<comment type="similarity">
    <text evidence="8">Belongs to the MntP (TC 9.B.29) family.</text>
</comment>
<evidence type="ECO:0000256" key="8">
    <source>
        <dbReference type="HAMAP-Rule" id="MF_01521"/>
    </source>
</evidence>
<feature type="transmembrane region" description="Helical" evidence="8">
    <location>
        <begin position="62"/>
        <end position="84"/>
    </location>
</feature>
<evidence type="ECO:0000256" key="3">
    <source>
        <dbReference type="ARBA" id="ARBA00022692"/>
    </source>
</evidence>
<gene>
    <name evidence="8" type="primary">mntP</name>
    <name evidence="9" type="ORF">NVS47_07900</name>
</gene>
<sequence length="194" mass="20482">MGLWTLLLVALALGTDAFALAIGIGVIGISRKKIIIVSLVICLFHIFMPLIGLGIGKLLGGLIGNLAAVIGAVVLIFIGLNMLWEVFKNRRRIISFSRGKQEQNLKGKKNRSVDSFWGLMMLAASVSIDALSVGFGLGALKAQIFQTVIVLGVVAGLMTATGFHLGRGLGSRLGERAEIMGGIILVAVGIKLLF</sequence>
<evidence type="ECO:0000256" key="5">
    <source>
        <dbReference type="ARBA" id="ARBA00023065"/>
    </source>
</evidence>
<feature type="transmembrane region" description="Helical" evidence="8">
    <location>
        <begin position="6"/>
        <end position="27"/>
    </location>
</feature>
<keyword evidence="3 8" id="KW-0812">Transmembrane</keyword>
<keyword evidence="10" id="KW-1185">Reference proteome</keyword>
<dbReference type="RefSeq" id="WP_257913101.1">
    <property type="nucleotide sequence ID" value="NZ_JANPWE010000003.1"/>
</dbReference>
<evidence type="ECO:0000256" key="7">
    <source>
        <dbReference type="ARBA" id="ARBA00023211"/>
    </source>
</evidence>